<dbReference type="SUPFAM" id="SSF116726">
    <property type="entry name" value="TrkA C-terminal domain-like"/>
    <property type="match status" value="1"/>
</dbReference>
<dbReference type="KEGG" id="pseo:OM33_12725"/>
<evidence type="ECO:0000256" key="1">
    <source>
        <dbReference type="ARBA" id="ARBA00004127"/>
    </source>
</evidence>
<dbReference type="Pfam" id="PF02254">
    <property type="entry name" value="TrkA_N"/>
    <property type="match status" value="1"/>
</dbReference>
<feature type="transmembrane region" description="Helical" evidence="10">
    <location>
        <begin position="294"/>
        <end position="313"/>
    </location>
</feature>
<feature type="domain" description="RCK N-terminal" evidence="11">
    <location>
        <begin position="411"/>
        <end position="528"/>
    </location>
</feature>
<dbReference type="STRING" id="1348114.OM33_12725"/>
<dbReference type="GO" id="GO:0006813">
    <property type="term" value="P:potassium ion transport"/>
    <property type="evidence" value="ECO:0007669"/>
    <property type="project" value="UniProtKB-KW"/>
</dbReference>
<dbReference type="eggNOG" id="COG0475">
    <property type="taxonomic scope" value="Bacteria"/>
</dbReference>
<dbReference type="GO" id="GO:0005886">
    <property type="term" value="C:plasma membrane"/>
    <property type="evidence" value="ECO:0007669"/>
    <property type="project" value="TreeGrafter"/>
</dbReference>
<evidence type="ECO:0000256" key="3">
    <source>
        <dbReference type="ARBA" id="ARBA00022449"/>
    </source>
</evidence>
<keyword evidence="5 10" id="KW-0812">Transmembrane</keyword>
<keyword evidence="3" id="KW-0050">Antiport</keyword>
<feature type="transmembrane region" description="Helical" evidence="10">
    <location>
        <begin position="113"/>
        <end position="134"/>
    </location>
</feature>
<dbReference type="SUPFAM" id="SSF51735">
    <property type="entry name" value="NAD(P)-binding Rossmann-fold domains"/>
    <property type="match status" value="1"/>
</dbReference>
<feature type="transmembrane region" description="Helical" evidence="10">
    <location>
        <begin position="146"/>
        <end position="169"/>
    </location>
</feature>
<organism evidence="13 14">
    <name type="scientific">Pseudoalteromonas piratica</name>
    <dbReference type="NCBI Taxonomy" id="1348114"/>
    <lineage>
        <taxon>Bacteria</taxon>
        <taxon>Pseudomonadati</taxon>
        <taxon>Pseudomonadota</taxon>
        <taxon>Gammaproteobacteria</taxon>
        <taxon>Alteromonadales</taxon>
        <taxon>Pseudoalteromonadaceae</taxon>
        <taxon>Pseudoalteromonas</taxon>
    </lineage>
</organism>
<protein>
    <submittedName>
        <fullName evidence="13">Potassium transporter</fullName>
    </submittedName>
</protein>
<feature type="transmembrane region" description="Helical" evidence="10">
    <location>
        <begin position="325"/>
        <end position="346"/>
    </location>
</feature>
<dbReference type="Gene3D" id="1.20.1530.20">
    <property type="match status" value="1"/>
</dbReference>
<dbReference type="PANTHER" id="PTHR46157:SF4">
    <property type="entry name" value="K(+) EFFLUX ANTIPORTER 3, CHLOROPLASTIC"/>
    <property type="match status" value="1"/>
</dbReference>
<feature type="transmembrane region" description="Helical" evidence="10">
    <location>
        <begin position="270"/>
        <end position="289"/>
    </location>
</feature>
<gene>
    <name evidence="13" type="ORF">OM33_12725</name>
</gene>
<dbReference type="InterPro" id="IPR006153">
    <property type="entry name" value="Cation/H_exchanger_TM"/>
</dbReference>
<dbReference type="OrthoDB" id="9781411at2"/>
<dbReference type="FunFam" id="3.40.50.720:FF:000036">
    <property type="entry name" value="Glutathione-regulated potassium-efflux system protein KefB"/>
    <property type="match status" value="1"/>
</dbReference>
<dbReference type="PANTHER" id="PTHR46157">
    <property type="entry name" value="K(+) EFFLUX ANTIPORTER 3, CHLOROPLASTIC"/>
    <property type="match status" value="1"/>
</dbReference>
<reference evidence="13 14" key="1">
    <citation type="submission" date="2014-11" db="EMBL/GenBank/DDBJ databases">
        <title>Complete Genome Sequence of Pseudoalteromonas sp. Strain OCN003 Isolated from Kaneohe Bay, Oahu, Hawaii.</title>
        <authorList>
            <person name="Beurmann S."/>
            <person name="Videau P."/>
            <person name="Ushijima B."/>
            <person name="Smith A.M."/>
            <person name="Aeby G.S."/>
            <person name="Callahan S.M."/>
            <person name="Belcaid M."/>
        </authorList>
    </citation>
    <scope>NUCLEOTIDE SEQUENCE [LARGE SCALE GENOMIC DNA]</scope>
    <source>
        <strain evidence="13 14">OCN003</strain>
    </source>
</reference>
<accession>A0A0A7EH65</accession>
<sequence length="662" mass="72273">MQHSFDVYFYILIAAVVLIWLFKRFNLPPILAYLAVGILAGKDGFAWLEQSEQMHFIAELGIVFLLFSLGLEFSIPRLLAMRHIVFGVGLMQVVLTTLVTMLILLLAGISLVAAFSIGSLVALSSTAIVVKQVSGSPLLRSRQGQLAIGVLLFQDIAVVPLLIALPLLAGGAEQSLWIIILAALAKGAVVIALLMAAGKWVLPKIFSEIAQTRSDELFVLTTILVALIAAALTSAFGLSMALGAFLAGMMLGESEYRHQLEADIRPFRDILMGLFFITIGMQLDMAFVVMNAQWVALGLVGLLTLKVLVTYFVTKVMGESHENALATGLMLCQMGEFSFVLVSLALKFSLVNSADASLLLSVGVLSMAITPYLVDNGGVLALKMINFVAPRHFKNAEPGVDNSDSRFEGLSQHVVICGYGRVGQIIARFLKTEAIPFVAIDSDAIRVKEAQAAGENIYYGQAKQKDVLKGANITHSRLVIITFSDKDSAFAIVNSVKQLAPDVKILVRMRDDRHLAELKSEGVTEVVPEKLEASLMLVSHVLFLTGVPVRRILKRVQAERENRYGLLHGYFPGDSTLLSPDLSESLEFLHAIAITEDAFAKGRSLNDLNLAKRRVDVTGLRRDGKEISEPPLDTILLAQDILIVRGKPRRVERAERFLLEGR</sequence>
<feature type="transmembrane region" description="Helical" evidence="10">
    <location>
        <begin position="6"/>
        <end position="23"/>
    </location>
</feature>
<feature type="transmembrane region" description="Helical" evidence="10">
    <location>
        <begin position="85"/>
        <end position="107"/>
    </location>
</feature>
<evidence type="ECO:0000256" key="6">
    <source>
        <dbReference type="ARBA" id="ARBA00022958"/>
    </source>
</evidence>
<feature type="transmembrane region" description="Helical" evidence="10">
    <location>
        <begin position="358"/>
        <end position="374"/>
    </location>
</feature>
<evidence type="ECO:0000256" key="2">
    <source>
        <dbReference type="ARBA" id="ARBA00022448"/>
    </source>
</evidence>
<dbReference type="GO" id="GO:0008324">
    <property type="term" value="F:monoatomic cation transmembrane transporter activity"/>
    <property type="evidence" value="ECO:0007669"/>
    <property type="project" value="InterPro"/>
</dbReference>
<keyword evidence="2" id="KW-0813">Transport</keyword>
<dbReference type="GO" id="GO:1902600">
    <property type="term" value="P:proton transmembrane transport"/>
    <property type="evidence" value="ECO:0007669"/>
    <property type="project" value="InterPro"/>
</dbReference>
<dbReference type="Gene3D" id="3.30.70.1450">
    <property type="entry name" value="Regulator of K+ conductance, C-terminal domain"/>
    <property type="match status" value="1"/>
</dbReference>
<dbReference type="InterPro" id="IPR006037">
    <property type="entry name" value="RCK_C"/>
</dbReference>
<keyword evidence="6" id="KW-0630">Potassium</keyword>
<evidence type="ECO:0000256" key="7">
    <source>
        <dbReference type="ARBA" id="ARBA00022989"/>
    </source>
</evidence>
<dbReference type="Proteomes" id="UP000030341">
    <property type="component" value="Chromosome 1"/>
</dbReference>
<dbReference type="Pfam" id="PF02080">
    <property type="entry name" value="TrkA_C"/>
    <property type="match status" value="1"/>
</dbReference>
<dbReference type="InterPro" id="IPR036291">
    <property type="entry name" value="NAD(P)-bd_dom_sf"/>
</dbReference>
<evidence type="ECO:0000313" key="13">
    <source>
        <dbReference type="EMBL" id="AIY65893.1"/>
    </source>
</evidence>
<keyword evidence="14" id="KW-1185">Reference proteome</keyword>
<comment type="subcellular location">
    <subcellularLocation>
        <location evidence="1">Endomembrane system</location>
        <topology evidence="1">Multi-pass membrane protein</topology>
    </subcellularLocation>
</comment>
<dbReference type="AlphaFoldDB" id="A0A0A7EH65"/>
<dbReference type="Gene3D" id="3.40.50.720">
    <property type="entry name" value="NAD(P)-binding Rossmann-like Domain"/>
    <property type="match status" value="1"/>
</dbReference>
<feature type="domain" description="RCK C-terminal" evidence="12">
    <location>
        <begin position="577"/>
        <end position="660"/>
    </location>
</feature>
<feature type="transmembrane region" description="Helical" evidence="10">
    <location>
        <begin position="175"/>
        <end position="196"/>
    </location>
</feature>
<keyword evidence="7 10" id="KW-1133">Transmembrane helix</keyword>
<dbReference type="InterPro" id="IPR003148">
    <property type="entry name" value="RCK_N"/>
</dbReference>
<dbReference type="InterPro" id="IPR038770">
    <property type="entry name" value="Na+/solute_symporter_sf"/>
</dbReference>
<feature type="transmembrane region" description="Helical" evidence="10">
    <location>
        <begin position="30"/>
        <end position="48"/>
    </location>
</feature>
<dbReference type="Pfam" id="PF00999">
    <property type="entry name" value="Na_H_Exchanger"/>
    <property type="match status" value="1"/>
</dbReference>
<feature type="transmembrane region" description="Helical" evidence="10">
    <location>
        <begin position="217"/>
        <end position="250"/>
    </location>
</feature>
<evidence type="ECO:0000256" key="9">
    <source>
        <dbReference type="ARBA" id="ARBA00023136"/>
    </source>
</evidence>
<keyword evidence="9 10" id="KW-0472">Membrane</keyword>
<dbReference type="PROSITE" id="PS51201">
    <property type="entry name" value="RCK_N"/>
    <property type="match status" value="1"/>
</dbReference>
<evidence type="ECO:0000313" key="14">
    <source>
        <dbReference type="Proteomes" id="UP000030341"/>
    </source>
</evidence>
<dbReference type="PROSITE" id="PS51202">
    <property type="entry name" value="RCK_C"/>
    <property type="match status" value="1"/>
</dbReference>
<evidence type="ECO:0000256" key="4">
    <source>
        <dbReference type="ARBA" id="ARBA00022538"/>
    </source>
</evidence>
<name>A0A0A7EH65_9GAMM</name>
<evidence type="ECO:0000256" key="5">
    <source>
        <dbReference type="ARBA" id="ARBA00022692"/>
    </source>
</evidence>
<dbReference type="HOGENOM" id="CLU_005126_9_0_6"/>
<dbReference type="eggNOG" id="COG1226">
    <property type="taxonomic scope" value="Bacteria"/>
</dbReference>
<evidence type="ECO:0000256" key="10">
    <source>
        <dbReference type="SAM" id="Phobius"/>
    </source>
</evidence>
<keyword evidence="4" id="KW-0633">Potassium transport</keyword>
<dbReference type="RefSeq" id="WP_038642219.1">
    <property type="nucleotide sequence ID" value="NZ_CP009888.1"/>
</dbReference>
<proteinExistence type="predicted"/>
<feature type="transmembrane region" description="Helical" evidence="10">
    <location>
        <begin position="54"/>
        <end position="73"/>
    </location>
</feature>
<evidence type="ECO:0000259" key="12">
    <source>
        <dbReference type="PROSITE" id="PS51202"/>
    </source>
</evidence>
<dbReference type="GO" id="GO:0015297">
    <property type="term" value="F:antiporter activity"/>
    <property type="evidence" value="ECO:0007669"/>
    <property type="project" value="UniProtKB-KW"/>
</dbReference>
<dbReference type="InterPro" id="IPR036721">
    <property type="entry name" value="RCK_C_sf"/>
</dbReference>
<dbReference type="EMBL" id="CP009888">
    <property type="protein sequence ID" value="AIY65893.1"/>
    <property type="molecule type" value="Genomic_DNA"/>
</dbReference>
<dbReference type="GO" id="GO:0012505">
    <property type="term" value="C:endomembrane system"/>
    <property type="evidence" value="ECO:0007669"/>
    <property type="project" value="UniProtKB-SubCell"/>
</dbReference>
<keyword evidence="8" id="KW-0406">Ion transport</keyword>
<evidence type="ECO:0000256" key="8">
    <source>
        <dbReference type="ARBA" id="ARBA00023065"/>
    </source>
</evidence>
<evidence type="ECO:0000259" key="11">
    <source>
        <dbReference type="PROSITE" id="PS51201"/>
    </source>
</evidence>